<evidence type="ECO:0000259" key="6">
    <source>
        <dbReference type="PROSITE" id="PS50110"/>
    </source>
</evidence>
<comment type="subcellular location">
    <subcellularLocation>
        <location evidence="1">Nucleus</location>
    </subcellularLocation>
</comment>
<dbReference type="SUPFAM" id="SSF52172">
    <property type="entry name" value="CheY-like"/>
    <property type="match status" value="1"/>
</dbReference>
<evidence type="ECO:0000256" key="4">
    <source>
        <dbReference type="ARBA" id="ARBA00023242"/>
    </source>
</evidence>
<dbReference type="EMBL" id="JARYMX010000008">
    <property type="protein sequence ID" value="KAJ9539503.1"/>
    <property type="molecule type" value="Genomic_DNA"/>
</dbReference>
<proteinExistence type="predicted"/>
<gene>
    <name evidence="8" type="ORF">OSB04_032236</name>
</gene>
<keyword evidence="2" id="KW-0805">Transcription regulation</keyword>
<dbReference type="InterPro" id="IPR017930">
    <property type="entry name" value="Myb_dom"/>
</dbReference>
<evidence type="ECO:0000256" key="1">
    <source>
        <dbReference type="ARBA" id="ARBA00004123"/>
    </source>
</evidence>
<feature type="domain" description="HTH myb-type" evidence="7">
    <location>
        <begin position="182"/>
        <end position="243"/>
    </location>
</feature>
<dbReference type="GO" id="GO:0000160">
    <property type="term" value="P:phosphorelay signal transduction system"/>
    <property type="evidence" value="ECO:0007669"/>
    <property type="project" value="InterPro"/>
</dbReference>
<evidence type="ECO:0000256" key="5">
    <source>
        <dbReference type="PROSITE-ProRule" id="PRU00169"/>
    </source>
</evidence>
<evidence type="ECO:0000256" key="3">
    <source>
        <dbReference type="ARBA" id="ARBA00023163"/>
    </source>
</evidence>
<keyword evidence="4" id="KW-0539">Nucleus</keyword>
<protein>
    <submittedName>
        <fullName evidence="8">Uncharacterized protein</fullName>
    </submittedName>
</protein>
<dbReference type="InterPro" id="IPR006447">
    <property type="entry name" value="Myb_dom_plants"/>
</dbReference>
<dbReference type="GO" id="GO:0003700">
    <property type="term" value="F:DNA-binding transcription factor activity"/>
    <property type="evidence" value="ECO:0007669"/>
    <property type="project" value="InterPro"/>
</dbReference>
<dbReference type="Gene3D" id="1.10.10.60">
    <property type="entry name" value="Homeodomain-like"/>
    <property type="match status" value="1"/>
</dbReference>
<comment type="caution">
    <text evidence="8">The sequence shown here is derived from an EMBL/GenBank/DDBJ whole genome shotgun (WGS) entry which is preliminary data.</text>
</comment>
<dbReference type="NCBIfam" id="TIGR01557">
    <property type="entry name" value="myb_SHAQKYF"/>
    <property type="match status" value="1"/>
</dbReference>
<organism evidence="8 9">
    <name type="scientific">Centaurea solstitialis</name>
    <name type="common">yellow star-thistle</name>
    <dbReference type="NCBI Taxonomy" id="347529"/>
    <lineage>
        <taxon>Eukaryota</taxon>
        <taxon>Viridiplantae</taxon>
        <taxon>Streptophyta</taxon>
        <taxon>Embryophyta</taxon>
        <taxon>Tracheophyta</taxon>
        <taxon>Spermatophyta</taxon>
        <taxon>Magnoliopsida</taxon>
        <taxon>eudicotyledons</taxon>
        <taxon>Gunneridae</taxon>
        <taxon>Pentapetalae</taxon>
        <taxon>asterids</taxon>
        <taxon>campanulids</taxon>
        <taxon>Asterales</taxon>
        <taxon>Asteraceae</taxon>
        <taxon>Carduoideae</taxon>
        <taxon>Cardueae</taxon>
        <taxon>Centaureinae</taxon>
        <taxon>Centaurea</taxon>
    </lineage>
</organism>
<keyword evidence="9" id="KW-1185">Reference proteome</keyword>
<evidence type="ECO:0000256" key="2">
    <source>
        <dbReference type="ARBA" id="ARBA00023015"/>
    </source>
</evidence>
<dbReference type="InterPro" id="IPR044841">
    <property type="entry name" value="LUX/BOA-like"/>
</dbReference>
<feature type="domain" description="Response regulatory" evidence="6">
    <location>
        <begin position="20"/>
        <end position="136"/>
    </location>
</feature>
<dbReference type="InterPro" id="IPR001005">
    <property type="entry name" value="SANT/Myb"/>
</dbReference>
<name>A0AA38SBY3_9ASTR</name>
<accession>A0AA38SBY3</accession>
<dbReference type="Gene3D" id="3.40.50.2300">
    <property type="match status" value="1"/>
</dbReference>
<dbReference type="Pfam" id="PF00249">
    <property type="entry name" value="Myb_DNA-binding"/>
    <property type="match status" value="1"/>
</dbReference>
<dbReference type="GO" id="GO:0005634">
    <property type="term" value="C:nucleus"/>
    <property type="evidence" value="ECO:0007669"/>
    <property type="project" value="UniProtKB-SubCell"/>
</dbReference>
<dbReference type="GO" id="GO:0003677">
    <property type="term" value="F:DNA binding"/>
    <property type="evidence" value="ECO:0007669"/>
    <property type="project" value="InterPro"/>
</dbReference>
<dbReference type="FunFam" id="1.10.10.60:FF:000007">
    <property type="entry name" value="Two-component response regulator"/>
    <property type="match status" value="1"/>
</dbReference>
<dbReference type="InterPro" id="IPR001789">
    <property type="entry name" value="Sig_transdc_resp-reg_receiver"/>
</dbReference>
<dbReference type="InterPro" id="IPR009057">
    <property type="entry name" value="Homeodomain-like_sf"/>
</dbReference>
<evidence type="ECO:0000313" key="8">
    <source>
        <dbReference type="EMBL" id="KAJ9539503.1"/>
    </source>
</evidence>
<evidence type="ECO:0000313" key="9">
    <source>
        <dbReference type="Proteomes" id="UP001172457"/>
    </source>
</evidence>
<comment type="caution">
    <text evidence="5">Lacks conserved residue(s) required for the propagation of feature annotation.</text>
</comment>
<dbReference type="PROSITE" id="PS51294">
    <property type="entry name" value="HTH_MYB"/>
    <property type="match status" value="1"/>
</dbReference>
<dbReference type="PROSITE" id="PS50110">
    <property type="entry name" value="RESPONSE_REGULATORY"/>
    <property type="match status" value="1"/>
</dbReference>
<sequence>MNRTTSLGRYTQSCGAKEMCILLMNDDYICRNIVSDMLDHCRYEAFSYESEMDALNIIREKKDDLELILTNINRTHANRYGIIDHIKREFKLQIVLMPVDIDDEKNASRSGGNGVTVYIMKSLSMNDINHLWATSFAREKGKTELSSSGKLIHVENGSSSVASEACKRTRTLEVNEENGNVEKKPRVVWTKEMHQKFLDAVAQLGHDKAFPKKIVELMNLPGLTRENVASHLQKYRMCMKRAQEGFTGSSYDFLDPFGFNTSQRNLRQPHWNPFGTGSRNAPTTHSGLNYHGSRFGVTPDISFLNTIRLKPDHNFRVYGDEKKSVLLSIGENRASSNTSFAGFRLAGDGKSVEFGQNSHFSEGTRIVNEKSYIQQQHSLPEVGNDDFSHHLSFPFSFTSAEPVKLSSNQQWQSSIAALIDIDKTMPPISTQPPLNPLASLTQQPSSWSNWAEPIKLPYQQSCIPSLQDVDQTKTPIMTPLQPCATPALAEWDETASFVPSQSAALMWTEWAEPASVSSQPPAASGNNANANSEIFSDFTSSSLPPEFRQLGMAGDDDGVDAAAICVFDDLFFDRQDLT</sequence>
<evidence type="ECO:0000259" key="7">
    <source>
        <dbReference type="PROSITE" id="PS51294"/>
    </source>
</evidence>
<dbReference type="PANTHER" id="PTHR31442">
    <property type="entry name" value="HOMEODOMAIN-LIKE SUPERFAMILY PROTEIN-RELATED"/>
    <property type="match status" value="1"/>
</dbReference>
<dbReference type="InterPro" id="IPR011006">
    <property type="entry name" value="CheY-like_superfamily"/>
</dbReference>
<keyword evidence="3" id="KW-0804">Transcription</keyword>
<dbReference type="SUPFAM" id="SSF46689">
    <property type="entry name" value="Homeodomain-like"/>
    <property type="match status" value="1"/>
</dbReference>
<dbReference type="PANTHER" id="PTHR31442:SF28">
    <property type="entry name" value="TWO-COMPONENT RESPONSE REGULATOR ORR26"/>
    <property type="match status" value="1"/>
</dbReference>
<dbReference type="Proteomes" id="UP001172457">
    <property type="component" value="Chromosome 8"/>
</dbReference>
<reference evidence="8" key="1">
    <citation type="submission" date="2023-03" db="EMBL/GenBank/DDBJ databases">
        <title>Chromosome-scale reference genome and RAD-based genetic map of yellow starthistle (Centaurea solstitialis) reveal putative structural variation and QTLs associated with invader traits.</title>
        <authorList>
            <person name="Reatini B."/>
            <person name="Cang F.A."/>
            <person name="Jiang Q."/>
            <person name="Mckibben M.T.W."/>
            <person name="Barker M.S."/>
            <person name="Rieseberg L.H."/>
            <person name="Dlugosch K.M."/>
        </authorList>
    </citation>
    <scope>NUCLEOTIDE SEQUENCE</scope>
    <source>
        <strain evidence="8">CAN-66</strain>
        <tissue evidence="8">Leaf</tissue>
    </source>
</reference>
<dbReference type="AlphaFoldDB" id="A0AA38SBY3"/>